<dbReference type="SMART" id="SM00387">
    <property type="entry name" value="HATPase_c"/>
    <property type="match status" value="1"/>
</dbReference>
<evidence type="ECO:0000259" key="16">
    <source>
        <dbReference type="PROSITE" id="PS50112"/>
    </source>
</evidence>
<dbReference type="InterPro" id="IPR004358">
    <property type="entry name" value="Sig_transdc_His_kin-like_C"/>
</dbReference>
<dbReference type="PANTHER" id="PTHR43547">
    <property type="entry name" value="TWO-COMPONENT HISTIDINE KINASE"/>
    <property type="match status" value="1"/>
</dbReference>
<keyword evidence="10" id="KW-0067">ATP-binding</keyword>
<evidence type="ECO:0000259" key="15">
    <source>
        <dbReference type="PROSITE" id="PS50109"/>
    </source>
</evidence>
<evidence type="ECO:0000256" key="4">
    <source>
        <dbReference type="ARBA" id="ARBA00022475"/>
    </source>
</evidence>
<keyword evidence="7 14" id="KW-0812">Transmembrane</keyword>
<dbReference type="Gene3D" id="1.10.287.130">
    <property type="match status" value="1"/>
</dbReference>
<proteinExistence type="predicted"/>
<evidence type="ECO:0000256" key="10">
    <source>
        <dbReference type="ARBA" id="ARBA00022840"/>
    </source>
</evidence>
<sequence>MPRFSLQTKVLVLITTLIMLVTLLLTAINAYFESKDVEEQVGERALQVATTLSFMPSVKAAFANENPANIIQPIAEEIRKFIGAEFIVVGDKESVRVAHPDIEKIGKKMVGGDNDRALIDAEYYTSKAIGSLGPSLRGKAPIFNDEGEVVGIVSVGFMVEDIRSMIFSKLVKISGASLFVVLIGIGGGIALSRNIRKDTLGLEPHQIASLYRDRTAILSSIREGIIAMDKTGKISLMNGSARKILGLQGDPESRQIEDVFPNTKMYDVLLSKNTGQDEEFILNNRQVIVNRTPIMDGDEVVGVVSSFRDKTELNEMINTLSEVRQYSEDLRAQTHEYTNKLYVISGLLQLGHYQDAIELIQKESQLAANQHKVLLDQINDRTVQAIILGKIGKASEKKVTFEIDENSYLEPLPEKVDIAKLITILGNLIDNALEAVADQPEKHIVFFATDLGEDIVFEIADNGPGLPEENIDRIFKQGYTTKTHHEQTHGYGLAIVKETVEDLGGHLEVHTQPNGGAVFTVFIPSVHHCG</sequence>
<feature type="domain" description="Histidine kinase" evidence="15">
    <location>
        <begin position="311"/>
        <end position="527"/>
    </location>
</feature>
<dbReference type="CDD" id="cd16915">
    <property type="entry name" value="HATPase_DpiB-CitA-like"/>
    <property type="match status" value="1"/>
</dbReference>
<dbReference type="RefSeq" id="WP_058950841.1">
    <property type="nucleotide sequence ID" value="NZ_BBXV01000039.1"/>
</dbReference>
<evidence type="ECO:0000256" key="8">
    <source>
        <dbReference type="ARBA" id="ARBA00022741"/>
    </source>
</evidence>
<keyword evidence="9" id="KW-0418">Kinase</keyword>
<feature type="domain" description="PAS" evidence="16">
    <location>
        <begin position="217"/>
        <end position="248"/>
    </location>
</feature>
<evidence type="ECO:0000256" key="9">
    <source>
        <dbReference type="ARBA" id="ARBA00022777"/>
    </source>
</evidence>
<keyword evidence="13 14" id="KW-0472">Membrane</keyword>
<evidence type="ECO:0000256" key="11">
    <source>
        <dbReference type="ARBA" id="ARBA00022989"/>
    </source>
</evidence>
<dbReference type="AlphaFoldDB" id="A0A0U9I138"/>
<dbReference type="PROSITE" id="PS50112">
    <property type="entry name" value="PAS"/>
    <property type="match status" value="1"/>
</dbReference>
<evidence type="ECO:0000256" key="12">
    <source>
        <dbReference type="ARBA" id="ARBA00023012"/>
    </source>
</evidence>
<dbReference type="SUPFAM" id="SSF55890">
    <property type="entry name" value="Sporulation response regulatory protein Spo0B"/>
    <property type="match status" value="1"/>
</dbReference>
<dbReference type="Pfam" id="PF14689">
    <property type="entry name" value="SPOB_a"/>
    <property type="match status" value="1"/>
</dbReference>
<dbReference type="OrthoDB" id="9792686at2"/>
<reference evidence="18" key="1">
    <citation type="submission" date="2015-07" db="EMBL/GenBank/DDBJ databases">
        <title>Draft Genome Sequence of Oceanobacillus picturae Heshi-B3 that Was Isolated from Fermented Rice Bran with Aging Salted Mackerel, Which Was Named Heshiko as Traditional Fermented Seafood in Japan.</title>
        <authorList>
            <person name="Akuzawa S."/>
            <person name="Nakagawa J."/>
            <person name="Kanekatsu T."/>
            <person name="Kanesaki Y."/>
            <person name="Suzuki T."/>
        </authorList>
    </citation>
    <scope>NUCLEOTIDE SEQUENCE [LARGE SCALE GENOMIC DNA]</scope>
    <source>
        <strain evidence="18">Heshi-B3</strain>
    </source>
</reference>
<keyword evidence="4" id="KW-1003">Cell membrane</keyword>
<dbReference type="EC" id="2.7.13.3" evidence="3"/>
<evidence type="ECO:0000256" key="6">
    <source>
        <dbReference type="ARBA" id="ARBA00022679"/>
    </source>
</evidence>
<dbReference type="InterPro" id="IPR033463">
    <property type="entry name" value="sCache_3"/>
</dbReference>
<dbReference type="Gene3D" id="3.30.565.10">
    <property type="entry name" value="Histidine kinase-like ATPase, C-terminal domain"/>
    <property type="match status" value="1"/>
</dbReference>
<dbReference type="Proteomes" id="UP000052946">
    <property type="component" value="Unassembled WGS sequence"/>
</dbReference>
<dbReference type="SUPFAM" id="SSF55874">
    <property type="entry name" value="ATPase domain of HSP90 chaperone/DNA topoisomerase II/histidine kinase"/>
    <property type="match status" value="1"/>
</dbReference>
<dbReference type="InterPro" id="IPR036890">
    <property type="entry name" value="HATPase_C_sf"/>
</dbReference>
<keyword evidence="11 14" id="KW-1133">Transmembrane helix</keyword>
<dbReference type="GO" id="GO:0005886">
    <property type="term" value="C:plasma membrane"/>
    <property type="evidence" value="ECO:0007669"/>
    <property type="project" value="UniProtKB-SubCell"/>
</dbReference>
<gene>
    <name evidence="17" type="ORF">OPHB3_3044</name>
</gene>
<dbReference type="SUPFAM" id="SSF103190">
    <property type="entry name" value="Sensory domain-like"/>
    <property type="match status" value="1"/>
</dbReference>
<dbReference type="InterPro" id="IPR000014">
    <property type="entry name" value="PAS"/>
</dbReference>
<feature type="transmembrane region" description="Helical" evidence="14">
    <location>
        <begin position="173"/>
        <end position="191"/>
    </location>
</feature>
<keyword evidence="5" id="KW-0597">Phosphoprotein</keyword>
<dbReference type="Pfam" id="PF00989">
    <property type="entry name" value="PAS"/>
    <property type="match status" value="1"/>
</dbReference>
<dbReference type="InterPro" id="IPR016120">
    <property type="entry name" value="Sig_transdc_His_kin_SpoOB"/>
</dbReference>
<evidence type="ECO:0000256" key="14">
    <source>
        <dbReference type="SAM" id="Phobius"/>
    </source>
</evidence>
<evidence type="ECO:0000256" key="5">
    <source>
        <dbReference type="ARBA" id="ARBA00022553"/>
    </source>
</evidence>
<evidence type="ECO:0000256" key="13">
    <source>
        <dbReference type="ARBA" id="ARBA00023136"/>
    </source>
</evidence>
<evidence type="ECO:0000256" key="2">
    <source>
        <dbReference type="ARBA" id="ARBA00004651"/>
    </source>
</evidence>
<evidence type="ECO:0000313" key="17">
    <source>
        <dbReference type="EMBL" id="GAQ19085.1"/>
    </source>
</evidence>
<evidence type="ECO:0000256" key="3">
    <source>
        <dbReference type="ARBA" id="ARBA00012438"/>
    </source>
</evidence>
<dbReference type="GO" id="GO:0006355">
    <property type="term" value="P:regulation of DNA-templated transcription"/>
    <property type="evidence" value="ECO:0007669"/>
    <property type="project" value="InterPro"/>
</dbReference>
<comment type="catalytic activity">
    <reaction evidence="1">
        <text>ATP + protein L-histidine = ADP + protein N-phospho-L-histidine.</text>
        <dbReference type="EC" id="2.7.13.3"/>
    </reaction>
</comment>
<dbReference type="InterPro" id="IPR005467">
    <property type="entry name" value="His_kinase_dom"/>
</dbReference>
<dbReference type="Gene3D" id="3.30.450.20">
    <property type="entry name" value="PAS domain"/>
    <property type="match status" value="2"/>
</dbReference>
<comment type="caution">
    <text evidence="17">The sequence shown here is derived from an EMBL/GenBank/DDBJ whole genome shotgun (WGS) entry which is preliminary data.</text>
</comment>
<reference evidence="17 18" key="2">
    <citation type="journal article" date="2016" name="Genome Announc.">
        <title>Draft Genome Sequence of Oceanobacillus picturae Heshi-B3, Isolated from Fermented Rice Bran in a Traditional Japanese Seafood Dish.</title>
        <authorList>
            <person name="Akuzawa S."/>
            <person name="Nagaoka J."/>
            <person name="Kanekatsu M."/>
            <person name="Kanesaki Y."/>
            <person name="Suzuki T."/>
        </authorList>
    </citation>
    <scope>NUCLEOTIDE SEQUENCE [LARGE SCALE GENOMIC DNA]</scope>
    <source>
        <strain evidence="17 18">Heshi-B3</strain>
    </source>
</reference>
<evidence type="ECO:0000313" key="18">
    <source>
        <dbReference type="Proteomes" id="UP000052946"/>
    </source>
</evidence>
<dbReference type="Pfam" id="PF02518">
    <property type="entry name" value="HATPase_c"/>
    <property type="match status" value="1"/>
</dbReference>
<dbReference type="EMBL" id="BBXV01000039">
    <property type="protein sequence ID" value="GAQ19085.1"/>
    <property type="molecule type" value="Genomic_DNA"/>
</dbReference>
<dbReference type="InterPro" id="IPR039506">
    <property type="entry name" value="SPOB_a"/>
</dbReference>
<dbReference type="InterPro" id="IPR029151">
    <property type="entry name" value="Sensor-like_sf"/>
</dbReference>
<dbReference type="SUPFAM" id="SSF55785">
    <property type="entry name" value="PYP-like sensor domain (PAS domain)"/>
    <property type="match status" value="1"/>
</dbReference>
<comment type="subcellular location">
    <subcellularLocation>
        <location evidence="2">Cell membrane</location>
        <topology evidence="2">Multi-pass membrane protein</topology>
    </subcellularLocation>
</comment>
<dbReference type="PRINTS" id="PR00344">
    <property type="entry name" value="BCTRLSENSOR"/>
</dbReference>
<evidence type="ECO:0000256" key="1">
    <source>
        <dbReference type="ARBA" id="ARBA00000085"/>
    </source>
</evidence>
<accession>A0A0U9I138</accession>
<dbReference type="GO" id="GO:0005524">
    <property type="term" value="F:ATP binding"/>
    <property type="evidence" value="ECO:0007669"/>
    <property type="project" value="UniProtKB-KW"/>
</dbReference>
<dbReference type="InterPro" id="IPR035965">
    <property type="entry name" value="PAS-like_dom_sf"/>
</dbReference>
<keyword evidence="12" id="KW-0902">Two-component regulatory system</keyword>
<dbReference type="Pfam" id="PF17203">
    <property type="entry name" value="sCache_3_2"/>
    <property type="match status" value="1"/>
</dbReference>
<dbReference type="InterPro" id="IPR013767">
    <property type="entry name" value="PAS_fold"/>
</dbReference>
<dbReference type="FunFam" id="3.30.450.20:FF:000018">
    <property type="entry name" value="Sensor histidine kinase DcuS"/>
    <property type="match status" value="1"/>
</dbReference>
<dbReference type="PROSITE" id="PS50109">
    <property type="entry name" value="HIS_KIN"/>
    <property type="match status" value="1"/>
</dbReference>
<dbReference type="GO" id="GO:0000155">
    <property type="term" value="F:phosphorelay sensor kinase activity"/>
    <property type="evidence" value="ECO:0007669"/>
    <property type="project" value="InterPro"/>
</dbReference>
<dbReference type="InterPro" id="IPR003594">
    <property type="entry name" value="HATPase_dom"/>
</dbReference>
<evidence type="ECO:0000256" key="7">
    <source>
        <dbReference type="ARBA" id="ARBA00022692"/>
    </source>
</evidence>
<name>A0A0U9I138_9BACI</name>
<organism evidence="17 18">
    <name type="scientific">Oceanobacillus picturae</name>
    <dbReference type="NCBI Taxonomy" id="171693"/>
    <lineage>
        <taxon>Bacteria</taxon>
        <taxon>Bacillati</taxon>
        <taxon>Bacillota</taxon>
        <taxon>Bacilli</taxon>
        <taxon>Bacillales</taxon>
        <taxon>Bacillaceae</taxon>
        <taxon>Oceanobacillus</taxon>
    </lineage>
</organism>
<dbReference type="PANTHER" id="PTHR43547:SF3">
    <property type="entry name" value="SENSOR PROTEIN CITS"/>
    <property type="match status" value="1"/>
</dbReference>
<protein>
    <recommendedName>
        <fullName evidence="3">histidine kinase</fullName>
        <ecNumber evidence="3">2.7.13.3</ecNumber>
    </recommendedName>
</protein>
<keyword evidence="6" id="KW-0808">Transferase</keyword>
<keyword evidence="8" id="KW-0547">Nucleotide-binding</keyword>